<dbReference type="SUPFAM" id="SSF48163">
    <property type="entry name" value="An anticodon-binding domain of class I aminoacyl-tRNA synthetases"/>
    <property type="match status" value="1"/>
</dbReference>
<dbReference type="Gene3D" id="3.40.50.620">
    <property type="entry name" value="HUPs"/>
    <property type="match status" value="1"/>
</dbReference>
<dbReference type="PANTHER" id="PTHR43311:SF2">
    <property type="entry name" value="GLUTAMATE--TRNA LIGASE, MITOCHONDRIAL-RELATED"/>
    <property type="match status" value="1"/>
</dbReference>
<accession>A0A2H0RCL3</accession>
<dbReference type="InterPro" id="IPR014729">
    <property type="entry name" value="Rossmann-like_a/b/a_fold"/>
</dbReference>
<dbReference type="InterPro" id="IPR004527">
    <property type="entry name" value="Glu-tRNA-ligase_bac/mito"/>
</dbReference>
<keyword evidence="6 7" id="KW-0030">Aminoacyl-tRNA synthetase</keyword>
<keyword evidence="5 7" id="KW-0648">Protein biosynthesis</keyword>
<gene>
    <name evidence="7" type="primary">gltX</name>
    <name evidence="10" type="ORF">COV23_00950</name>
</gene>
<dbReference type="Proteomes" id="UP000231602">
    <property type="component" value="Unassembled WGS sequence"/>
</dbReference>
<evidence type="ECO:0000313" key="10">
    <source>
        <dbReference type="EMBL" id="PIR44213.1"/>
    </source>
</evidence>
<keyword evidence="4 7" id="KW-0067">ATP-binding</keyword>
<dbReference type="Pfam" id="PF00749">
    <property type="entry name" value="tRNA-synt_1c"/>
    <property type="match status" value="1"/>
</dbReference>
<dbReference type="InterPro" id="IPR020751">
    <property type="entry name" value="aa-tRNA-synth_I_codon-bd_sub2"/>
</dbReference>
<evidence type="ECO:0000256" key="6">
    <source>
        <dbReference type="ARBA" id="ARBA00023146"/>
    </source>
</evidence>
<comment type="subunit">
    <text evidence="7">Monomer.</text>
</comment>
<comment type="caution">
    <text evidence="10">The sequence shown here is derived from an EMBL/GenBank/DDBJ whole genome shotgun (WGS) entry which is preliminary data.</text>
</comment>
<dbReference type="GO" id="GO:0005829">
    <property type="term" value="C:cytosol"/>
    <property type="evidence" value="ECO:0007669"/>
    <property type="project" value="TreeGrafter"/>
</dbReference>
<evidence type="ECO:0000256" key="5">
    <source>
        <dbReference type="ARBA" id="ARBA00022917"/>
    </source>
</evidence>
<protein>
    <recommendedName>
        <fullName evidence="7">Glutamate--tRNA ligase</fullName>
        <ecNumber evidence="7">6.1.1.17</ecNumber>
    </recommendedName>
    <alternativeName>
        <fullName evidence="7">Glutamyl-tRNA synthetase</fullName>
        <shortName evidence="7">GluRS</shortName>
    </alternativeName>
</protein>
<feature type="short sequence motif" description="'KMSKS' region" evidence="7">
    <location>
        <begin position="255"/>
        <end position="259"/>
    </location>
</feature>
<dbReference type="Gene3D" id="1.10.10.350">
    <property type="match status" value="1"/>
</dbReference>
<dbReference type="NCBIfam" id="TIGR00464">
    <property type="entry name" value="gltX_bact"/>
    <property type="match status" value="1"/>
</dbReference>
<dbReference type="CDD" id="cd00808">
    <property type="entry name" value="GluRS_core"/>
    <property type="match status" value="1"/>
</dbReference>
<dbReference type="PANTHER" id="PTHR43311">
    <property type="entry name" value="GLUTAMATE--TRNA LIGASE"/>
    <property type="match status" value="1"/>
</dbReference>
<proteinExistence type="inferred from homology"/>
<evidence type="ECO:0000259" key="8">
    <source>
        <dbReference type="Pfam" id="PF00749"/>
    </source>
</evidence>
<dbReference type="InterPro" id="IPR008925">
    <property type="entry name" value="aa_tRNA-synth_I_cd-bd_sf"/>
</dbReference>
<dbReference type="AlphaFoldDB" id="A0A2H0RCL3"/>
<keyword evidence="3 7" id="KW-0547">Nucleotide-binding</keyword>
<reference evidence="10 11" key="1">
    <citation type="submission" date="2017-09" db="EMBL/GenBank/DDBJ databases">
        <title>Depth-based differentiation of microbial function through sediment-hosted aquifers and enrichment of novel symbionts in the deep terrestrial subsurface.</title>
        <authorList>
            <person name="Probst A.J."/>
            <person name="Ladd B."/>
            <person name="Jarett J.K."/>
            <person name="Geller-Mcgrath D.E."/>
            <person name="Sieber C.M."/>
            <person name="Emerson J.B."/>
            <person name="Anantharaman K."/>
            <person name="Thomas B.C."/>
            <person name="Malmstrom R."/>
            <person name="Stieglmeier M."/>
            <person name="Klingl A."/>
            <person name="Woyke T."/>
            <person name="Ryan C.M."/>
            <person name="Banfield J.F."/>
        </authorList>
    </citation>
    <scope>NUCLEOTIDE SEQUENCE [LARGE SCALE GENOMIC DNA]</scope>
    <source>
        <strain evidence="10">CG10_big_fil_rev_8_21_14_0_10_31_9</strain>
    </source>
</reference>
<comment type="subcellular location">
    <subcellularLocation>
        <location evidence="7">Cytoplasm</location>
    </subcellularLocation>
</comment>
<evidence type="ECO:0000259" key="9">
    <source>
        <dbReference type="Pfam" id="PF19269"/>
    </source>
</evidence>
<evidence type="ECO:0000256" key="1">
    <source>
        <dbReference type="ARBA" id="ARBA00007894"/>
    </source>
</evidence>
<feature type="domain" description="Aminoacyl-tRNA synthetase class I anticodon-binding" evidence="9">
    <location>
        <begin position="338"/>
        <end position="479"/>
    </location>
</feature>
<keyword evidence="7" id="KW-0963">Cytoplasm</keyword>
<dbReference type="InterPro" id="IPR045462">
    <property type="entry name" value="aa-tRNA-synth_I_cd-bd"/>
</dbReference>
<dbReference type="FunFam" id="3.40.50.620:FF:000045">
    <property type="entry name" value="Glutamate--tRNA ligase, mitochondrial"/>
    <property type="match status" value="1"/>
</dbReference>
<dbReference type="GO" id="GO:0005524">
    <property type="term" value="F:ATP binding"/>
    <property type="evidence" value="ECO:0007669"/>
    <property type="project" value="UniProtKB-UniRule"/>
</dbReference>
<evidence type="ECO:0000256" key="7">
    <source>
        <dbReference type="HAMAP-Rule" id="MF_00022"/>
    </source>
</evidence>
<dbReference type="InterPro" id="IPR020058">
    <property type="entry name" value="Glu/Gln-tRNA-synth_Ib_cat-dom"/>
</dbReference>
<dbReference type="EMBL" id="PCXV01000017">
    <property type="protein sequence ID" value="PIR44213.1"/>
    <property type="molecule type" value="Genomic_DNA"/>
</dbReference>
<evidence type="ECO:0000256" key="4">
    <source>
        <dbReference type="ARBA" id="ARBA00022840"/>
    </source>
</evidence>
<dbReference type="HAMAP" id="MF_00022">
    <property type="entry name" value="Glu_tRNA_synth_type1"/>
    <property type="match status" value="1"/>
</dbReference>
<dbReference type="GO" id="GO:0004818">
    <property type="term" value="F:glutamate-tRNA ligase activity"/>
    <property type="evidence" value="ECO:0007669"/>
    <property type="project" value="UniProtKB-UniRule"/>
</dbReference>
<comment type="similarity">
    <text evidence="1 7">Belongs to the class-I aminoacyl-tRNA synthetase family. Glutamate--tRNA ligase type 1 subfamily.</text>
</comment>
<comment type="function">
    <text evidence="7">Catalyzes the attachment of glutamate to tRNA(Glu) in a two-step reaction: glutamate is first activated by ATP to form Glu-AMP and then transferred to the acceptor end of tRNA(Glu).</text>
</comment>
<evidence type="ECO:0000313" key="11">
    <source>
        <dbReference type="Proteomes" id="UP000231602"/>
    </source>
</evidence>
<dbReference type="GO" id="GO:0000049">
    <property type="term" value="F:tRNA binding"/>
    <property type="evidence" value="ECO:0007669"/>
    <property type="project" value="InterPro"/>
</dbReference>
<dbReference type="PRINTS" id="PR00987">
    <property type="entry name" value="TRNASYNTHGLU"/>
</dbReference>
<feature type="binding site" evidence="7">
    <location>
        <position position="258"/>
    </location>
    <ligand>
        <name>ATP</name>
        <dbReference type="ChEBI" id="CHEBI:30616"/>
    </ligand>
</feature>
<comment type="caution">
    <text evidence="7">Lacks conserved residue(s) required for the propagation of feature annotation.</text>
</comment>
<dbReference type="EC" id="6.1.1.17" evidence="7"/>
<dbReference type="InterPro" id="IPR000924">
    <property type="entry name" value="Glu/Gln-tRNA-synth"/>
</dbReference>
<evidence type="ECO:0000256" key="2">
    <source>
        <dbReference type="ARBA" id="ARBA00022598"/>
    </source>
</evidence>
<comment type="catalytic activity">
    <reaction evidence="7">
        <text>tRNA(Glu) + L-glutamate + ATP = L-glutamyl-tRNA(Glu) + AMP + diphosphate</text>
        <dbReference type="Rhea" id="RHEA:23540"/>
        <dbReference type="Rhea" id="RHEA-COMP:9663"/>
        <dbReference type="Rhea" id="RHEA-COMP:9680"/>
        <dbReference type="ChEBI" id="CHEBI:29985"/>
        <dbReference type="ChEBI" id="CHEBI:30616"/>
        <dbReference type="ChEBI" id="CHEBI:33019"/>
        <dbReference type="ChEBI" id="CHEBI:78442"/>
        <dbReference type="ChEBI" id="CHEBI:78520"/>
        <dbReference type="ChEBI" id="CHEBI:456215"/>
        <dbReference type="EC" id="6.1.1.17"/>
    </reaction>
</comment>
<dbReference type="InterPro" id="IPR049940">
    <property type="entry name" value="GluQ/Sye"/>
</dbReference>
<organism evidence="10 11">
    <name type="scientific">Candidatus Wolfebacteria bacterium CG10_big_fil_rev_8_21_14_0_10_31_9</name>
    <dbReference type="NCBI Taxonomy" id="1975070"/>
    <lineage>
        <taxon>Bacteria</taxon>
        <taxon>Candidatus Wolfeibacteriota</taxon>
    </lineage>
</organism>
<dbReference type="GO" id="GO:0008270">
    <property type="term" value="F:zinc ion binding"/>
    <property type="evidence" value="ECO:0007669"/>
    <property type="project" value="InterPro"/>
</dbReference>
<dbReference type="SUPFAM" id="SSF52374">
    <property type="entry name" value="Nucleotidylyl transferase"/>
    <property type="match status" value="1"/>
</dbReference>
<dbReference type="GO" id="GO:0006424">
    <property type="term" value="P:glutamyl-tRNA aminoacylation"/>
    <property type="evidence" value="ECO:0007669"/>
    <property type="project" value="UniProtKB-UniRule"/>
</dbReference>
<name>A0A2H0RCL3_9BACT</name>
<keyword evidence="2 7" id="KW-0436">Ligase</keyword>
<dbReference type="InterPro" id="IPR033910">
    <property type="entry name" value="GluRS_core"/>
</dbReference>
<feature type="domain" description="Glutamyl/glutaminyl-tRNA synthetase class Ib catalytic" evidence="8">
    <location>
        <begin position="8"/>
        <end position="324"/>
    </location>
</feature>
<dbReference type="Pfam" id="PF19269">
    <property type="entry name" value="Anticodon_2"/>
    <property type="match status" value="1"/>
</dbReference>
<evidence type="ECO:0000256" key="3">
    <source>
        <dbReference type="ARBA" id="ARBA00022741"/>
    </source>
</evidence>
<sequence length="483" mass="55049">MNTASNSEIRVRIAPSPTGFLHFGTARTALFNWIFVKNQGGKFILRIEDTDKERSKPEFEKNIIDGLRWLGLDWDEGPDVGGPYAPYKQSERGDIYENYLKKLLSEGKAYYCFCSKEDLEADKNAMVSQGLPPKYSGKCRGLDINKSESNVKNGDSVVIRFKTPQGEVEFNDIIHGKIKVSADLIGDIVIAKNLRTPLFVFAGVVDDHEMKITHVIRGEDHISNTPKQIMIQRALGFNEVKYAHLPLILSSNRSKLSKRYVETSLIDYKKQGYLSDAVVNFMALLGWHPSDDKEVLTRNELINQFELKRVQKGGAIFNLEKLEWLNAQQIKLLSNEQLREELEDFIPEDWKKQNDLLNKVIEISKDRLKRLDEFKNVSKLFFNLIEYDNALLVWKNSSSEIAKSNLEKLYGKINEISENEFGKEVLEREIMPLAEELGKGEVLWPLRVALSGMSASPGPIDIMAVLGKKEVLNRIKIAINKLL</sequence>